<dbReference type="Proteomes" id="UP000293089">
    <property type="component" value="Unassembled WGS sequence"/>
</dbReference>
<proteinExistence type="predicted"/>
<sequence length="410" mass="43383">MSNERDGHSVIEQALATALRADPSDAPFGLDHEQATIWHQATAAAYQHALEMIPVAAPSPPAGVDPTASSDWFGDVLASIGTVIPLSAPPADAGRGELDAAHKVMRARIESTQPGLAKATLIIDSPGTADWLDPGCVVYVTSRNPTAKAAAPAPVAYHFQQRRADIEGRIEPSLLELQGLHECEWCGRQDVTNAQLNDAIAMLANFNPGADEFTSALETLRNMAAPAPGVGCAPSLDQRFAEMLIGIIADIQNELGFSDAEKECSNGSLEIVEAIRQLKRDAQQPGVGEAVAYPYRVVDGVLTVNGMAVAEVVNLGERYAREIDKRGMPRAAQTFEALVQIARAAAPPAPQGDALRAALKFVSLFTSSNPVPRDAVEVARQHPGLHAEASVLRDQLQAAIAAQAGEKDHG</sequence>
<keyword evidence="2" id="KW-1185">Reference proteome</keyword>
<gene>
    <name evidence="1" type="ORF">EA658_16430</name>
</gene>
<reference evidence="1 2" key="1">
    <citation type="submission" date="2019-02" db="EMBL/GenBank/DDBJ databases">
        <title>WGS of Pseudoxanthomonas species novum from clinical isolates.</title>
        <authorList>
            <person name="Bernier A.-M."/>
            <person name="Bernard K."/>
            <person name="Vachon A."/>
        </authorList>
    </citation>
    <scope>NUCLEOTIDE SEQUENCE [LARGE SCALE GENOMIC DNA]</scope>
    <source>
        <strain evidence="2">NML 170316</strain>
    </source>
</reference>
<protein>
    <submittedName>
        <fullName evidence="1">Uncharacterized protein</fullName>
    </submittedName>
</protein>
<evidence type="ECO:0000313" key="1">
    <source>
        <dbReference type="EMBL" id="TAA18672.1"/>
    </source>
</evidence>
<comment type="caution">
    <text evidence="1">The sequence shown here is derived from an EMBL/GenBank/DDBJ whole genome shotgun (WGS) entry which is preliminary data.</text>
</comment>
<dbReference type="EMBL" id="SHME01000004">
    <property type="protein sequence ID" value="TAA18672.1"/>
    <property type="molecule type" value="Genomic_DNA"/>
</dbReference>
<dbReference type="RefSeq" id="WP_130529688.1">
    <property type="nucleotide sequence ID" value="NZ_SHMD01000002.1"/>
</dbReference>
<organism evidence="1 2">
    <name type="scientific">Pseudoxanthomonas winnipegensis</name>
    <dbReference type="NCBI Taxonomy" id="2480810"/>
    <lineage>
        <taxon>Bacteria</taxon>
        <taxon>Pseudomonadati</taxon>
        <taxon>Pseudomonadota</taxon>
        <taxon>Gammaproteobacteria</taxon>
        <taxon>Lysobacterales</taxon>
        <taxon>Lysobacteraceae</taxon>
        <taxon>Pseudoxanthomonas</taxon>
    </lineage>
</organism>
<name>A0ABY1WCD7_9GAMM</name>
<accession>A0ABY1WCD7</accession>
<evidence type="ECO:0000313" key="2">
    <source>
        <dbReference type="Proteomes" id="UP000293089"/>
    </source>
</evidence>